<organism evidence="9 10">
    <name type="scientific">Eschrichtius robustus</name>
    <name type="common">California gray whale</name>
    <name type="synonym">Eschrichtius gibbosus</name>
    <dbReference type="NCBI Taxonomy" id="9764"/>
    <lineage>
        <taxon>Eukaryota</taxon>
        <taxon>Metazoa</taxon>
        <taxon>Chordata</taxon>
        <taxon>Craniata</taxon>
        <taxon>Vertebrata</taxon>
        <taxon>Euteleostomi</taxon>
        <taxon>Mammalia</taxon>
        <taxon>Eutheria</taxon>
        <taxon>Laurasiatheria</taxon>
        <taxon>Artiodactyla</taxon>
        <taxon>Whippomorpha</taxon>
        <taxon>Cetacea</taxon>
        <taxon>Mysticeti</taxon>
        <taxon>Eschrichtiidae</taxon>
        <taxon>Eschrichtius</taxon>
    </lineage>
</organism>
<dbReference type="Pfam" id="PF00334">
    <property type="entry name" value="NDK"/>
    <property type="match status" value="1"/>
</dbReference>
<evidence type="ECO:0000313" key="9">
    <source>
        <dbReference type="EMBL" id="KAJ8779599.1"/>
    </source>
</evidence>
<evidence type="ECO:0000256" key="3">
    <source>
        <dbReference type="ARBA" id="ARBA00012966"/>
    </source>
</evidence>
<dbReference type="SUPFAM" id="SSF54919">
    <property type="entry name" value="Nucleoside diphosphate kinase, NDK"/>
    <property type="match status" value="1"/>
</dbReference>
<accession>A0AB34GMG9</accession>
<name>A0AB34GMG9_ESCRO</name>
<comment type="cofactor">
    <cofactor evidence="1">
        <name>Mg(2+)</name>
        <dbReference type="ChEBI" id="CHEBI:18420"/>
    </cofactor>
</comment>
<dbReference type="GO" id="GO:0006183">
    <property type="term" value="P:GTP biosynthetic process"/>
    <property type="evidence" value="ECO:0007669"/>
    <property type="project" value="InterPro"/>
</dbReference>
<dbReference type="EMBL" id="JAIQCJ010002214">
    <property type="protein sequence ID" value="KAJ8779599.1"/>
    <property type="molecule type" value="Genomic_DNA"/>
</dbReference>
<keyword evidence="5" id="KW-0418">Kinase</keyword>
<dbReference type="InterPro" id="IPR036850">
    <property type="entry name" value="NDK-like_dom_sf"/>
</dbReference>
<dbReference type="AlphaFoldDB" id="A0AB34GMG9"/>
<evidence type="ECO:0000256" key="4">
    <source>
        <dbReference type="ARBA" id="ARBA00022679"/>
    </source>
</evidence>
<protein>
    <recommendedName>
        <fullName evidence="3">nucleoside-diphosphate kinase</fullName>
        <ecNumber evidence="3">2.7.4.6</ecNumber>
    </recommendedName>
</protein>
<dbReference type="GO" id="GO:0006228">
    <property type="term" value="P:UTP biosynthetic process"/>
    <property type="evidence" value="ECO:0007669"/>
    <property type="project" value="InterPro"/>
</dbReference>
<dbReference type="PANTHER" id="PTHR11349">
    <property type="entry name" value="NUCLEOSIDE DIPHOSPHATE KINASE"/>
    <property type="match status" value="1"/>
</dbReference>
<evidence type="ECO:0000256" key="1">
    <source>
        <dbReference type="ARBA" id="ARBA00001946"/>
    </source>
</evidence>
<comment type="caution">
    <text evidence="9">The sequence shown here is derived from an EMBL/GenBank/DDBJ whole genome shotgun (WGS) entry which is preliminary data.</text>
</comment>
<keyword evidence="4" id="KW-0808">Transferase</keyword>
<evidence type="ECO:0000256" key="5">
    <source>
        <dbReference type="ARBA" id="ARBA00022777"/>
    </source>
</evidence>
<reference evidence="9 10" key="1">
    <citation type="submission" date="2022-11" db="EMBL/GenBank/DDBJ databases">
        <title>Whole genome sequence of Eschrichtius robustus ER-17-0199.</title>
        <authorList>
            <person name="Bruniche-Olsen A."/>
            <person name="Black A.N."/>
            <person name="Fields C.J."/>
            <person name="Walden K."/>
            <person name="Dewoody J.A."/>
        </authorList>
    </citation>
    <scope>NUCLEOTIDE SEQUENCE [LARGE SCALE GENOMIC DNA]</scope>
    <source>
        <strain evidence="9">ER-17-0199</strain>
        <tissue evidence="9">Blubber</tissue>
    </source>
</reference>
<dbReference type="GO" id="GO:0004550">
    <property type="term" value="F:nucleoside diphosphate kinase activity"/>
    <property type="evidence" value="ECO:0007669"/>
    <property type="project" value="UniProtKB-EC"/>
</dbReference>
<comment type="caution">
    <text evidence="6">Lacks conserved residue(s) required for the propagation of feature annotation.</text>
</comment>
<dbReference type="EC" id="2.7.4.6" evidence="3"/>
<evidence type="ECO:0000256" key="7">
    <source>
        <dbReference type="SAM" id="MobiDB-lite"/>
    </source>
</evidence>
<dbReference type="InterPro" id="IPR001564">
    <property type="entry name" value="Nucleoside_diP_kinase"/>
</dbReference>
<dbReference type="PROSITE" id="PS51374">
    <property type="entry name" value="NDPK_LIKE"/>
    <property type="match status" value="1"/>
</dbReference>
<dbReference type="PRINTS" id="PR01243">
    <property type="entry name" value="NUCDPKINASE"/>
</dbReference>
<dbReference type="Proteomes" id="UP001159641">
    <property type="component" value="Unassembled WGS sequence"/>
</dbReference>
<dbReference type="InterPro" id="IPR034907">
    <property type="entry name" value="NDK-like_dom"/>
</dbReference>
<dbReference type="GO" id="GO:0006241">
    <property type="term" value="P:CTP biosynthetic process"/>
    <property type="evidence" value="ECO:0007669"/>
    <property type="project" value="InterPro"/>
</dbReference>
<dbReference type="Gene3D" id="3.30.70.141">
    <property type="entry name" value="Nucleoside diphosphate kinase-like domain"/>
    <property type="match status" value="1"/>
</dbReference>
<comment type="similarity">
    <text evidence="2 6">Belongs to the NDK family.</text>
</comment>
<sequence length="95" mass="10585">MAFGSGPVAHTPPASASFWDPSQFAIKPEHRQLGQVRRDHQVLQAEGILPCGQKFLQASEEHLKQHNIDLKDNPLFPELEKCMNSGPVVAMVWRG</sequence>
<proteinExistence type="inferred from homology"/>
<feature type="region of interest" description="Disordered" evidence="7">
    <location>
        <begin position="1"/>
        <end position="20"/>
    </location>
</feature>
<keyword evidence="10" id="KW-1185">Reference proteome</keyword>
<evidence type="ECO:0000256" key="2">
    <source>
        <dbReference type="ARBA" id="ARBA00008142"/>
    </source>
</evidence>
<evidence type="ECO:0000313" key="10">
    <source>
        <dbReference type="Proteomes" id="UP001159641"/>
    </source>
</evidence>
<evidence type="ECO:0000256" key="6">
    <source>
        <dbReference type="PROSITE-ProRule" id="PRU00706"/>
    </source>
</evidence>
<evidence type="ECO:0000259" key="8">
    <source>
        <dbReference type="Pfam" id="PF00334"/>
    </source>
</evidence>
<feature type="domain" description="Nucleoside diphosphate kinase-like" evidence="8">
    <location>
        <begin position="25"/>
        <end position="95"/>
    </location>
</feature>
<gene>
    <name evidence="9" type="ORF">J1605_012483</name>
</gene>